<dbReference type="Gene3D" id="3.40.50.300">
    <property type="entry name" value="P-loop containing nucleotide triphosphate hydrolases"/>
    <property type="match status" value="1"/>
</dbReference>
<keyword evidence="3" id="KW-1185">Reference proteome</keyword>
<dbReference type="EMBL" id="WFLN01000005">
    <property type="protein sequence ID" value="KAB8032276.1"/>
    <property type="molecule type" value="Genomic_DNA"/>
</dbReference>
<evidence type="ECO:0000313" key="3">
    <source>
        <dbReference type="Proteomes" id="UP000442694"/>
    </source>
</evidence>
<dbReference type="Pfam" id="PF01695">
    <property type="entry name" value="IstB_IS21"/>
    <property type="match status" value="1"/>
</dbReference>
<dbReference type="InterPro" id="IPR027417">
    <property type="entry name" value="P-loop_NTPase"/>
</dbReference>
<dbReference type="RefSeq" id="WP_152212515.1">
    <property type="nucleotide sequence ID" value="NZ_WFLN01000005.1"/>
</dbReference>
<protein>
    <recommendedName>
        <fullName evidence="1">IstB-like ATP-binding domain-containing protein</fullName>
    </recommendedName>
</protein>
<gene>
    <name evidence="2" type="ORF">GCL57_06400</name>
</gene>
<evidence type="ECO:0000259" key="1">
    <source>
        <dbReference type="Pfam" id="PF01695"/>
    </source>
</evidence>
<dbReference type="SUPFAM" id="SSF52540">
    <property type="entry name" value="P-loop containing nucleoside triphosphate hydrolases"/>
    <property type="match status" value="1"/>
</dbReference>
<dbReference type="Proteomes" id="UP000442694">
    <property type="component" value="Unassembled WGS sequence"/>
</dbReference>
<dbReference type="GO" id="GO:0005524">
    <property type="term" value="F:ATP binding"/>
    <property type="evidence" value="ECO:0007669"/>
    <property type="project" value="InterPro"/>
</dbReference>
<dbReference type="AlphaFoldDB" id="A0A833JGS5"/>
<accession>A0A833JGS5</accession>
<reference evidence="2 3" key="1">
    <citation type="submission" date="2019-10" db="EMBL/GenBank/DDBJ databases">
        <title>New genus of Silvanigrellaceae.</title>
        <authorList>
            <person name="Pitt A."/>
            <person name="Hahn M.W."/>
        </authorList>
    </citation>
    <scope>NUCLEOTIDE SEQUENCE [LARGE SCALE GENOMIC DNA]</scope>
    <source>
        <strain evidence="2 3">33A1-SZDP</strain>
    </source>
</reference>
<proteinExistence type="predicted"/>
<sequence length="72" mass="8025">MINMVVNNIAENGSSGYSSVFVEAADMLGELLSEELRGTIRLKLKKYTKPDLLAIDEVSFLSYSKKHADILF</sequence>
<name>A0A833JGS5_9BACT</name>
<comment type="caution">
    <text evidence="2">The sequence shown here is derived from an EMBL/GenBank/DDBJ whole genome shotgun (WGS) entry which is preliminary data.</text>
</comment>
<evidence type="ECO:0000313" key="2">
    <source>
        <dbReference type="EMBL" id="KAB8032276.1"/>
    </source>
</evidence>
<feature type="domain" description="IstB-like ATP-binding" evidence="1">
    <location>
        <begin position="15"/>
        <end position="72"/>
    </location>
</feature>
<organism evidence="2 3">
    <name type="scientific">Fluviispira multicolorata</name>
    <dbReference type="NCBI Taxonomy" id="2654512"/>
    <lineage>
        <taxon>Bacteria</taxon>
        <taxon>Pseudomonadati</taxon>
        <taxon>Bdellovibrionota</taxon>
        <taxon>Oligoflexia</taxon>
        <taxon>Silvanigrellales</taxon>
        <taxon>Silvanigrellaceae</taxon>
        <taxon>Fluviispira</taxon>
    </lineage>
</organism>
<dbReference type="InterPro" id="IPR002611">
    <property type="entry name" value="IstB_ATP-bd"/>
</dbReference>